<evidence type="ECO:0000256" key="2">
    <source>
        <dbReference type="ARBA" id="ARBA00023015"/>
    </source>
</evidence>
<gene>
    <name evidence="6" type="ORF">XIS1_800010</name>
</gene>
<keyword evidence="2" id="KW-0805">Transcription regulation</keyword>
<keyword evidence="3" id="KW-0238">DNA-binding</keyword>
<keyword evidence="4" id="KW-0804">Transcription</keyword>
<protein>
    <submittedName>
        <fullName evidence="6">Transcriptional activator of maltose metabolism (Modular protein)</fullName>
    </submittedName>
</protein>
<evidence type="ECO:0000313" key="6">
    <source>
        <dbReference type="EMBL" id="SIP74710.1"/>
    </source>
</evidence>
<dbReference type="GO" id="GO:0003677">
    <property type="term" value="F:DNA binding"/>
    <property type="evidence" value="ECO:0007669"/>
    <property type="project" value="UniProtKB-KW"/>
</dbReference>
<name>A0A1N6N0W2_9GAMM</name>
<dbReference type="Gene3D" id="1.10.260.40">
    <property type="entry name" value="lambda repressor-like DNA-binding domains"/>
    <property type="match status" value="1"/>
</dbReference>
<dbReference type="AlphaFoldDB" id="A0A1N6N0W2"/>
<evidence type="ECO:0000256" key="4">
    <source>
        <dbReference type="ARBA" id="ARBA00023163"/>
    </source>
</evidence>
<dbReference type="InterPro" id="IPR010982">
    <property type="entry name" value="Lambda_DNA-bd_dom_sf"/>
</dbReference>
<evidence type="ECO:0000256" key="3">
    <source>
        <dbReference type="ARBA" id="ARBA00023125"/>
    </source>
</evidence>
<reference evidence="7" key="1">
    <citation type="submission" date="2016-12" db="EMBL/GenBank/DDBJ databases">
        <authorList>
            <person name="Gaudriault S."/>
        </authorList>
    </citation>
    <scope>NUCLEOTIDE SEQUENCE [LARGE SCALE GENOMIC DNA]</scope>
    <source>
        <strain evidence="7">HGB1681 (deposited as PTA-6826 in the American Type Culture Collection)</strain>
    </source>
</reference>
<comment type="similarity">
    <text evidence="1">Belongs to the ner transcriptional regulatory family.</text>
</comment>
<evidence type="ECO:0000313" key="7">
    <source>
        <dbReference type="Proteomes" id="UP000196435"/>
    </source>
</evidence>
<proteinExistence type="inferred from homology"/>
<dbReference type="Pfam" id="PF13693">
    <property type="entry name" value="HTH_35"/>
    <property type="match status" value="1"/>
</dbReference>
<feature type="domain" description="Ner winged helix-turn-helix DNA-binding" evidence="5">
    <location>
        <begin position="52"/>
        <end position="126"/>
    </location>
</feature>
<evidence type="ECO:0000259" key="5">
    <source>
        <dbReference type="Pfam" id="PF13693"/>
    </source>
</evidence>
<evidence type="ECO:0000256" key="1">
    <source>
        <dbReference type="ARBA" id="ARBA00006157"/>
    </source>
</evidence>
<dbReference type="Proteomes" id="UP000196435">
    <property type="component" value="Unassembled WGS sequence"/>
</dbReference>
<organism evidence="6 7">
    <name type="scientific">Xenorhabdus innexi</name>
    <dbReference type="NCBI Taxonomy" id="290109"/>
    <lineage>
        <taxon>Bacteria</taxon>
        <taxon>Pseudomonadati</taxon>
        <taxon>Pseudomonadota</taxon>
        <taxon>Gammaproteobacteria</taxon>
        <taxon>Enterobacterales</taxon>
        <taxon>Morganellaceae</taxon>
        <taxon>Xenorhabdus</taxon>
    </lineage>
</organism>
<sequence>MSAIALSMAVQAGEASASPVGYIRSANPVLNRHHKFSQLMEGVAGMNNVRNDWHQADIIAALRKRGTTLAAVSREAGLSSSTLANTLSRPWPKGEWIIANYLEIHPSEIWPSRYFDSYSGELLERKVRDNSSE</sequence>
<accession>A0A1N6N0W2</accession>
<dbReference type="EMBL" id="FTLG01000226">
    <property type="protein sequence ID" value="SIP74710.1"/>
    <property type="molecule type" value="Genomic_DNA"/>
</dbReference>
<dbReference type="SUPFAM" id="SSF47413">
    <property type="entry name" value="lambda repressor-like DNA-binding domains"/>
    <property type="match status" value="1"/>
</dbReference>
<dbReference type="InterPro" id="IPR038722">
    <property type="entry name" value="Ner_HTH_dom"/>
</dbReference>